<keyword evidence="4" id="KW-0547">Nucleotide-binding</keyword>
<protein>
    <submittedName>
        <fullName evidence="4">ATP-binding protein</fullName>
    </submittedName>
</protein>
<dbReference type="InterPro" id="IPR036890">
    <property type="entry name" value="HATPase_C_sf"/>
</dbReference>
<organism evidence="4 5">
    <name type="scientific">Streptomyces macrosporus</name>
    <dbReference type="NCBI Taxonomy" id="44032"/>
    <lineage>
        <taxon>Bacteria</taxon>
        <taxon>Bacillati</taxon>
        <taxon>Actinomycetota</taxon>
        <taxon>Actinomycetes</taxon>
        <taxon>Kitasatosporales</taxon>
        <taxon>Streptomycetaceae</taxon>
        <taxon>Streptomyces</taxon>
    </lineage>
</organism>
<feature type="region of interest" description="Disordered" evidence="2">
    <location>
        <begin position="97"/>
        <end position="127"/>
    </location>
</feature>
<dbReference type="InterPro" id="IPR050267">
    <property type="entry name" value="Anti-sigma-factor_SerPK"/>
</dbReference>
<accession>A0ABN3JZK5</accession>
<evidence type="ECO:0000256" key="1">
    <source>
        <dbReference type="ARBA" id="ARBA00022527"/>
    </source>
</evidence>
<reference evidence="4 5" key="1">
    <citation type="journal article" date="2019" name="Int. J. Syst. Evol. Microbiol.">
        <title>The Global Catalogue of Microorganisms (GCM) 10K type strain sequencing project: providing services to taxonomists for standard genome sequencing and annotation.</title>
        <authorList>
            <consortium name="The Broad Institute Genomics Platform"/>
            <consortium name="The Broad Institute Genome Sequencing Center for Infectious Disease"/>
            <person name="Wu L."/>
            <person name="Ma J."/>
        </authorList>
    </citation>
    <scope>NUCLEOTIDE SEQUENCE [LARGE SCALE GENOMIC DNA]</scope>
    <source>
        <strain evidence="4 5">JCM 6305</strain>
    </source>
</reference>
<sequence length="155" mass="16610">MSGPTTLGDMKPHISTPGVTRQFTQLLSVTPRGVRLARLLAAQQLAEWGWPPSCTARESAAVVVAEPAANAVTHGRVKDRCFRLGLVVEAPNTLRVEVADPRGERRPQPRTTTVPGPDPDESGRGPVLVDALAPRWGTEPRPPSGKTVWACLPLT</sequence>
<feature type="compositionally biased region" description="Basic and acidic residues" evidence="2">
    <location>
        <begin position="97"/>
        <end position="107"/>
    </location>
</feature>
<proteinExistence type="predicted"/>
<dbReference type="EMBL" id="BAAASZ010000020">
    <property type="protein sequence ID" value="GAA2442491.1"/>
    <property type="molecule type" value="Genomic_DNA"/>
</dbReference>
<evidence type="ECO:0000313" key="5">
    <source>
        <dbReference type="Proteomes" id="UP001501638"/>
    </source>
</evidence>
<dbReference type="CDD" id="cd16936">
    <property type="entry name" value="HATPase_RsbW-like"/>
    <property type="match status" value="1"/>
</dbReference>
<keyword evidence="1" id="KW-0418">Kinase</keyword>
<keyword evidence="5" id="KW-1185">Reference proteome</keyword>
<keyword evidence="4" id="KW-0067">ATP-binding</keyword>
<keyword evidence="1" id="KW-0723">Serine/threonine-protein kinase</keyword>
<name>A0ABN3JZK5_9ACTN</name>
<dbReference type="InterPro" id="IPR003594">
    <property type="entry name" value="HATPase_dom"/>
</dbReference>
<dbReference type="PANTHER" id="PTHR35526:SF3">
    <property type="entry name" value="ANTI-SIGMA-F FACTOR RSBW"/>
    <property type="match status" value="1"/>
</dbReference>
<dbReference type="Gene3D" id="3.30.565.10">
    <property type="entry name" value="Histidine kinase-like ATPase, C-terminal domain"/>
    <property type="match status" value="1"/>
</dbReference>
<dbReference type="PANTHER" id="PTHR35526">
    <property type="entry name" value="ANTI-SIGMA-F FACTOR RSBW-RELATED"/>
    <property type="match status" value="1"/>
</dbReference>
<gene>
    <name evidence="4" type="ORF">GCM10010405_27510</name>
</gene>
<keyword evidence="1" id="KW-0808">Transferase</keyword>
<feature type="domain" description="Histidine kinase/HSP90-like ATPase" evidence="3">
    <location>
        <begin position="28"/>
        <end position="149"/>
    </location>
</feature>
<dbReference type="Pfam" id="PF13581">
    <property type="entry name" value="HATPase_c_2"/>
    <property type="match status" value="1"/>
</dbReference>
<dbReference type="Proteomes" id="UP001501638">
    <property type="component" value="Unassembled WGS sequence"/>
</dbReference>
<evidence type="ECO:0000313" key="4">
    <source>
        <dbReference type="EMBL" id="GAA2442491.1"/>
    </source>
</evidence>
<evidence type="ECO:0000259" key="3">
    <source>
        <dbReference type="Pfam" id="PF13581"/>
    </source>
</evidence>
<comment type="caution">
    <text evidence="4">The sequence shown here is derived from an EMBL/GenBank/DDBJ whole genome shotgun (WGS) entry which is preliminary data.</text>
</comment>
<dbReference type="GO" id="GO:0005524">
    <property type="term" value="F:ATP binding"/>
    <property type="evidence" value="ECO:0007669"/>
    <property type="project" value="UniProtKB-KW"/>
</dbReference>
<evidence type="ECO:0000256" key="2">
    <source>
        <dbReference type="SAM" id="MobiDB-lite"/>
    </source>
</evidence>